<gene>
    <name evidence="2" type="ORF">DTER00134_LOCUS19771</name>
    <name evidence="3" type="ORF">DTER00134_LOCUS19775</name>
</gene>
<evidence type="ECO:0000256" key="1">
    <source>
        <dbReference type="SAM" id="MobiDB-lite"/>
    </source>
</evidence>
<organism evidence="2">
    <name type="scientific">Dunaliella tertiolecta</name>
    <name type="common">Green alga</name>
    <dbReference type="NCBI Taxonomy" id="3047"/>
    <lineage>
        <taxon>Eukaryota</taxon>
        <taxon>Viridiplantae</taxon>
        <taxon>Chlorophyta</taxon>
        <taxon>core chlorophytes</taxon>
        <taxon>Chlorophyceae</taxon>
        <taxon>CS clade</taxon>
        <taxon>Chlamydomonadales</taxon>
        <taxon>Dunaliellaceae</taxon>
        <taxon>Dunaliella</taxon>
    </lineage>
</organism>
<feature type="region of interest" description="Disordered" evidence="1">
    <location>
        <begin position="18"/>
        <end position="69"/>
    </location>
</feature>
<dbReference type="AlphaFoldDB" id="A0A6S8P5L5"/>
<dbReference type="EMBL" id="HBIP01032482">
    <property type="protein sequence ID" value="CAE0504702.1"/>
    <property type="molecule type" value="Transcribed_RNA"/>
</dbReference>
<sequence length="350" mass="37309">MALCLSLTSRAKPAAAVAAAATTRARHGRRSGTNGRFGQAHAQQQLQASGPVRPSTTFESENESDSDQDVAASRAALRADAQRERLKQMLSGKMGRELFGQKGAQILPAKIAPGGGNAGPNQRLLQWQASKQKERQRQANLEHAAAAAHSQWLQAASLARSAYVQGTELKGQGFAGVVTAARQAQPALPSVRPRPTLPPFRDWPVLPSFRKQPGPPRPLAHIAAGITSLMEHTIMLMDQLRAQHLQVQASIESAQSILDELRADKVAKGRASAQRGWRQGGLGMLGMVRMQMMGAAAARNREEEAVARGAAHKEAVAAAAAAAVEVAARGSWSPGKWTRAARCSACLFRQ</sequence>
<protein>
    <submittedName>
        <fullName evidence="2">Uncharacterized protein</fullName>
    </submittedName>
</protein>
<reference evidence="2" key="1">
    <citation type="submission" date="2021-01" db="EMBL/GenBank/DDBJ databases">
        <authorList>
            <person name="Corre E."/>
            <person name="Pelletier E."/>
            <person name="Niang G."/>
            <person name="Scheremetjew M."/>
            <person name="Finn R."/>
            <person name="Kale V."/>
            <person name="Holt S."/>
            <person name="Cochrane G."/>
            <person name="Meng A."/>
            <person name="Brown T."/>
            <person name="Cohen L."/>
        </authorList>
    </citation>
    <scope>NUCLEOTIDE SEQUENCE</scope>
    <source>
        <strain evidence="2">CCMP1320</strain>
    </source>
</reference>
<accession>A0A6S8P5L5</accession>
<name>A0A6S8P5L5_DUNTE</name>
<dbReference type="EMBL" id="HBIP01032478">
    <property type="protein sequence ID" value="CAE0504698.1"/>
    <property type="molecule type" value="Transcribed_RNA"/>
</dbReference>
<feature type="compositionally biased region" description="Polar residues" evidence="1">
    <location>
        <begin position="31"/>
        <end position="59"/>
    </location>
</feature>
<evidence type="ECO:0000313" key="3">
    <source>
        <dbReference type="EMBL" id="CAE0504702.1"/>
    </source>
</evidence>
<evidence type="ECO:0000313" key="2">
    <source>
        <dbReference type="EMBL" id="CAE0504698.1"/>
    </source>
</evidence>
<proteinExistence type="predicted"/>